<dbReference type="InterPro" id="IPR048400">
    <property type="entry name" value="SLS1_N"/>
</dbReference>
<dbReference type="InterPro" id="IPR048401">
    <property type="entry name" value="SLS1_C"/>
</dbReference>
<dbReference type="InterPro" id="IPR032741">
    <property type="entry name" value="Sls1_KH-1"/>
</dbReference>
<evidence type="ECO:0000313" key="6">
    <source>
        <dbReference type="Proteomes" id="UP000799778"/>
    </source>
</evidence>
<feature type="domain" description="SLS1 first KH" evidence="2">
    <location>
        <begin position="296"/>
        <end position="362"/>
    </location>
</feature>
<feature type="region of interest" description="Disordered" evidence="1">
    <location>
        <begin position="860"/>
        <end position="887"/>
    </location>
</feature>
<feature type="domain" description="SLS1 C-terminal" evidence="4">
    <location>
        <begin position="469"/>
        <end position="810"/>
    </location>
</feature>
<feature type="compositionally biased region" description="Basic and acidic residues" evidence="1">
    <location>
        <begin position="69"/>
        <end position="82"/>
    </location>
</feature>
<reference evidence="5" key="1">
    <citation type="journal article" date="2020" name="Stud. Mycol.">
        <title>101 Dothideomycetes genomes: a test case for predicting lifestyles and emergence of pathogens.</title>
        <authorList>
            <person name="Haridas S."/>
            <person name="Albert R."/>
            <person name="Binder M."/>
            <person name="Bloem J."/>
            <person name="Labutti K."/>
            <person name="Salamov A."/>
            <person name="Andreopoulos B."/>
            <person name="Baker S."/>
            <person name="Barry K."/>
            <person name="Bills G."/>
            <person name="Bluhm B."/>
            <person name="Cannon C."/>
            <person name="Castanera R."/>
            <person name="Culley D."/>
            <person name="Daum C."/>
            <person name="Ezra D."/>
            <person name="Gonzalez J."/>
            <person name="Henrissat B."/>
            <person name="Kuo A."/>
            <person name="Liang C."/>
            <person name="Lipzen A."/>
            <person name="Lutzoni F."/>
            <person name="Magnuson J."/>
            <person name="Mondo S."/>
            <person name="Nolan M."/>
            <person name="Ohm R."/>
            <person name="Pangilinan J."/>
            <person name="Park H.-J."/>
            <person name="Ramirez L."/>
            <person name="Alfaro M."/>
            <person name="Sun H."/>
            <person name="Tritt A."/>
            <person name="Yoshinaga Y."/>
            <person name="Zwiers L.-H."/>
            <person name="Turgeon B."/>
            <person name="Goodwin S."/>
            <person name="Spatafora J."/>
            <person name="Crous P."/>
            <person name="Grigoriev I."/>
        </authorList>
    </citation>
    <scope>NUCLEOTIDE SEQUENCE</scope>
    <source>
        <strain evidence="5">CBS 175.79</strain>
    </source>
</reference>
<dbReference type="RefSeq" id="XP_033388954.1">
    <property type="nucleotide sequence ID" value="XM_033526414.1"/>
</dbReference>
<protein>
    <recommendedName>
        <fullName evidence="7">Mitochondrial inner-membrane-bound regulator-domain-containing protein</fullName>
    </recommendedName>
</protein>
<dbReference type="EMBL" id="ML978066">
    <property type="protein sequence ID" value="KAF2020615.1"/>
    <property type="molecule type" value="Genomic_DNA"/>
</dbReference>
<feature type="region of interest" description="Disordered" evidence="1">
    <location>
        <begin position="120"/>
        <end position="140"/>
    </location>
</feature>
<dbReference type="Pfam" id="PF14611">
    <property type="entry name" value="KH_SLS1_1"/>
    <property type="match status" value="1"/>
</dbReference>
<organism evidence="5 6">
    <name type="scientific">Aaosphaeria arxii CBS 175.79</name>
    <dbReference type="NCBI Taxonomy" id="1450172"/>
    <lineage>
        <taxon>Eukaryota</taxon>
        <taxon>Fungi</taxon>
        <taxon>Dikarya</taxon>
        <taxon>Ascomycota</taxon>
        <taxon>Pezizomycotina</taxon>
        <taxon>Dothideomycetes</taxon>
        <taxon>Pleosporomycetidae</taxon>
        <taxon>Pleosporales</taxon>
        <taxon>Pleosporales incertae sedis</taxon>
        <taxon>Aaosphaeria</taxon>
    </lineage>
</organism>
<name>A0A6A5Y4V3_9PLEO</name>
<evidence type="ECO:0000256" key="1">
    <source>
        <dbReference type="SAM" id="MobiDB-lite"/>
    </source>
</evidence>
<dbReference type="Pfam" id="PF20778">
    <property type="entry name" value="SLS1_C"/>
    <property type="match status" value="1"/>
</dbReference>
<dbReference type="Pfam" id="PF20776">
    <property type="entry name" value="SLS1_N"/>
    <property type="match status" value="1"/>
</dbReference>
<dbReference type="PANTHER" id="PTHR37919">
    <property type="entry name" value="PROTEIN CBG05606"/>
    <property type="match status" value="1"/>
</dbReference>
<gene>
    <name evidence="5" type="ORF">BU24DRAFT_416283</name>
</gene>
<evidence type="ECO:0000259" key="3">
    <source>
        <dbReference type="Pfam" id="PF20776"/>
    </source>
</evidence>
<evidence type="ECO:0000313" key="5">
    <source>
        <dbReference type="EMBL" id="KAF2020615.1"/>
    </source>
</evidence>
<evidence type="ECO:0008006" key="7">
    <source>
        <dbReference type="Google" id="ProtNLM"/>
    </source>
</evidence>
<feature type="region of interest" description="Disordered" evidence="1">
    <location>
        <begin position="52"/>
        <end position="91"/>
    </location>
</feature>
<sequence>MLHASRLSNAFVCIRCELNLARPRVSPFSRPAHSRLSSSVRPRDAFDDAFAQPAKPAEPEAPVETTEAETPRRREKLSERPLGKVRRRKGKTIRERTAQLDGIKALGKDARILVLREVEDKSRKADTQESNAAPDDGIVENSTDASKIMDALKAESIRVGQEDVNLQLEKLRPRTHSDPDEPHYVTLATFKELNKTLKKSFTVKQLSKYYSVMKGVQEGSVKKEVLRELKLVEDRRLNTLERTEWYPGTTSIKRRLPGRLAAAKGPQPRPIAKPLLIDQILRTIWNVVLLEEIEAPGEMELTLKPWQLSLLNIGEHSALDRIRNTRKAKVEIFSPHNVLRITADKSSAEYTTSDIEEVLSQVQSHKFDLSAYQWLLDEHATMANRKGGMSDLVSQEALEQISSLSGTVLRVIHDDAIVIRGMRSESIQEAVRLLVNMLPLKETYDYTLHTGHVNSKQVQQQLFPPMFNDSLDYRFRGSQMARYVYPVEAVSRRDHDNVHVGPSTAKESGIEPTTVRPPEDVSHSAVLKSLQSYVQQVPAIHRSEFKDIVSDGEATWAPVAETKISARYGQALFPNRSNIEDTDTMLASKSTFTNVVPSISTILSESDSAQPNPPILDYMFIPSPLQTNRLEDNQSYPRLHLRFRILGQPQLSSVNIIFNKICHDVLLPDQATDIRFDSYQRLRLRSPLKDPNIRDFAEIVTANISSGTRLTAPESLTLNIPNWVIPGQSRSDATSRQVEYMFSGIQHRQSLSLQYQGLPMGYSTSEGNKLSQNNGELSLSFYHFHPTTAQGTTVTNDASEQVQKFLNTAFAVSERITRAANAPQWLRKIAGDSLAAREMRPSSVQDVTAAAEIPEDQALKITEDVKKTEDVDKSEDMPVNSVQDRLL</sequence>
<dbReference type="OrthoDB" id="5392646at2759"/>
<keyword evidence="6" id="KW-1185">Reference proteome</keyword>
<dbReference type="Proteomes" id="UP000799778">
    <property type="component" value="Unassembled WGS sequence"/>
</dbReference>
<dbReference type="AlphaFoldDB" id="A0A6A5Y4V3"/>
<proteinExistence type="predicted"/>
<evidence type="ECO:0000259" key="4">
    <source>
        <dbReference type="Pfam" id="PF20778"/>
    </source>
</evidence>
<evidence type="ECO:0000259" key="2">
    <source>
        <dbReference type="Pfam" id="PF14611"/>
    </source>
</evidence>
<feature type="domain" description="SLS1 N-terminal" evidence="3">
    <location>
        <begin position="159"/>
        <end position="288"/>
    </location>
</feature>
<feature type="compositionally biased region" description="Basic and acidic residues" evidence="1">
    <location>
        <begin position="860"/>
        <end position="876"/>
    </location>
</feature>
<dbReference type="GeneID" id="54283811"/>
<feature type="compositionally biased region" description="Low complexity" evidence="1">
    <location>
        <begin position="52"/>
        <end position="65"/>
    </location>
</feature>
<feature type="region of interest" description="Disordered" evidence="1">
    <location>
        <begin position="498"/>
        <end position="519"/>
    </location>
</feature>
<accession>A0A6A5Y4V3</accession>
<dbReference type="PANTHER" id="PTHR37919:SF2">
    <property type="entry name" value="EXPERA DOMAIN-CONTAINING PROTEIN"/>
    <property type="match status" value="1"/>
</dbReference>
<dbReference type="GO" id="GO:0005743">
    <property type="term" value="C:mitochondrial inner membrane"/>
    <property type="evidence" value="ECO:0007669"/>
    <property type="project" value="InterPro"/>
</dbReference>